<gene>
    <name evidence="5" type="ORF">AMORRO_LOCUS13742</name>
</gene>
<evidence type="ECO:0000259" key="4">
    <source>
        <dbReference type="PROSITE" id="PS51084"/>
    </source>
</evidence>
<dbReference type="AlphaFoldDB" id="A0A9N9NFK9"/>
<dbReference type="PROSITE" id="PS00892">
    <property type="entry name" value="HIT_1"/>
    <property type="match status" value="1"/>
</dbReference>
<dbReference type="GO" id="GO:0003824">
    <property type="term" value="F:catalytic activity"/>
    <property type="evidence" value="ECO:0007669"/>
    <property type="project" value="InterPro"/>
</dbReference>
<sequence length="131" mass="14428">MSTPCRKDTLYAQYIVFCDSLNFTNDSPAKTKISLLSQNVYHSKFLHELPDESLADLLPVAKKVANAIGAENYNILQNNGALAHQQVEHVHIHVIPKPNSQEGLGIGWPSKSTSKEDLAATAEKILQGFKD</sequence>
<dbReference type="PANTHER" id="PTHR46648:SF1">
    <property type="entry name" value="ADENOSINE 5'-MONOPHOSPHORAMIDASE HNT1"/>
    <property type="match status" value="1"/>
</dbReference>
<feature type="short sequence motif" description="Histidine triad motif" evidence="2 3">
    <location>
        <begin position="89"/>
        <end position="93"/>
    </location>
</feature>
<evidence type="ECO:0000256" key="1">
    <source>
        <dbReference type="PIRSR" id="PIRSR601310-1"/>
    </source>
</evidence>
<dbReference type="SUPFAM" id="SSF54197">
    <property type="entry name" value="HIT-like"/>
    <property type="match status" value="1"/>
</dbReference>
<dbReference type="Gene3D" id="3.30.428.10">
    <property type="entry name" value="HIT-like"/>
    <property type="match status" value="1"/>
</dbReference>
<dbReference type="InterPro" id="IPR019808">
    <property type="entry name" value="Histidine_triad_CS"/>
</dbReference>
<feature type="domain" description="HIT" evidence="4">
    <location>
        <begin position="1"/>
        <end position="104"/>
    </location>
</feature>
<feature type="active site" description="Tele-AMP-histidine intermediate" evidence="1">
    <location>
        <position position="91"/>
    </location>
</feature>
<accession>A0A9N9NFK9</accession>
<dbReference type="PANTHER" id="PTHR46648">
    <property type="entry name" value="HIT FAMILY PROTEIN 1"/>
    <property type="match status" value="1"/>
</dbReference>
<evidence type="ECO:0000256" key="3">
    <source>
        <dbReference type="PROSITE-ProRule" id="PRU00464"/>
    </source>
</evidence>
<dbReference type="InterPro" id="IPR001310">
    <property type="entry name" value="Histidine_triad_HIT"/>
</dbReference>
<name>A0A9N9NFK9_9GLOM</name>
<dbReference type="Pfam" id="PF01230">
    <property type="entry name" value="HIT"/>
    <property type="match status" value="1"/>
</dbReference>
<dbReference type="OrthoDB" id="672793at2759"/>
<comment type="caution">
    <text evidence="5">The sequence shown here is derived from an EMBL/GenBank/DDBJ whole genome shotgun (WGS) entry which is preliminary data.</text>
</comment>
<keyword evidence="6" id="KW-1185">Reference proteome</keyword>
<proteinExistence type="predicted"/>
<organism evidence="5 6">
    <name type="scientific">Acaulospora morrowiae</name>
    <dbReference type="NCBI Taxonomy" id="94023"/>
    <lineage>
        <taxon>Eukaryota</taxon>
        <taxon>Fungi</taxon>
        <taxon>Fungi incertae sedis</taxon>
        <taxon>Mucoromycota</taxon>
        <taxon>Glomeromycotina</taxon>
        <taxon>Glomeromycetes</taxon>
        <taxon>Diversisporales</taxon>
        <taxon>Acaulosporaceae</taxon>
        <taxon>Acaulospora</taxon>
    </lineage>
</organism>
<dbReference type="PROSITE" id="PS51084">
    <property type="entry name" value="HIT_2"/>
    <property type="match status" value="1"/>
</dbReference>
<evidence type="ECO:0000256" key="2">
    <source>
        <dbReference type="PIRSR" id="PIRSR601310-3"/>
    </source>
</evidence>
<dbReference type="EMBL" id="CAJVPV010024770">
    <property type="protein sequence ID" value="CAG8727238.1"/>
    <property type="molecule type" value="Genomic_DNA"/>
</dbReference>
<dbReference type="GO" id="GO:0009117">
    <property type="term" value="P:nucleotide metabolic process"/>
    <property type="evidence" value="ECO:0007669"/>
    <property type="project" value="TreeGrafter"/>
</dbReference>
<protein>
    <submittedName>
        <fullName evidence="5">8850_t:CDS:1</fullName>
    </submittedName>
</protein>
<dbReference type="InterPro" id="IPR036265">
    <property type="entry name" value="HIT-like_sf"/>
</dbReference>
<evidence type="ECO:0000313" key="6">
    <source>
        <dbReference type="Proteomes" id="UP000789342"/>
    </source>
</evidence>
<dbReference type="InterPro" id="IPR011146">
    <property type="entry name" value="HIT-like"/>
</dbReference>
<evidence type="ECO:0000313" key="5">
    <source>
        <dbReference type="EMBL" id="CAG8727238.1"/>
    </source>
</evidence>
<reference evidence="5" key="1">
    <citation type="submission" date="2021-06" db="EMBL/GenBank/DDBJ databases">
        <authorList>
            <person name="Kallberg Y."/>
            <person name="Tangrot J."/>
            <person name="Rosling A."/>
        </authorList>
    </citation>
    <scope>NUCLEOTIDE SEQUENCE</scope>
    <source>
        <strain evidence="5">CL551</strain>
    </source>
</reference>
<dbReference type="Proteomes" id="UP000789342">
    <property type="component" value="Unassembled WGS sequence"/>
</dbReference>